<dbReference type="Pfam" id="PF08637">
    <property type="entry name" value="NCA2"/>
    <property type="match status" value="1"/>
</dbReference>
<evidence type="ECO:0000313" key="6">
    <source>
        <dbReference type="EMBL" id="KAJ3051579.1"/>
    </source>
</evidence>
<evidence type="ECO:0000256" key="1">
    <source>
        <dbReference type="ARBA" id="ARBA00004225"/>
    </source>
</evidence>
<accession>A0AAD5X295</accession>
<sequence>MGYVRERLLHQLVQVDAACGFSRTDVDPVTAFDNLLGRTSTDASIPQQQEPSILALWDSLQSPIYQSASKDLGPADRATFEAEVDDDRNLPNVDEIRTQLKDVFRNLYQLDLDGMSHKTQLSTLSPIYPLAELALLSKAAAAIQAHLMQHLLTASTNLSPAISYWVEHEVSDLKSFYYFVQTLPSRGFHYAKFCWQFAKENTSSDIRPQFRLFYEKLTLGRPFSAAGRDRFKSPLKSLGLSLRAPPTIFELARREIALKRTKLEEAKQLQTACLGLLAAEGSINGWKGRISTADQRILEEDAENIRRNLIRSLKISLGIMDALQSPEADRKTLESATFAEKLHASATNFDSLSIPEIYTKTYDMSSRITTVDAHLNGVRQSYGPPSRAVRYWFPIVASTLITYQLGSSLAIRWNDLVNWANNVRDTARDFALEWVVKPLQQVYATVRHRESRLALLGSESLSSDLESLERMVLEFARDHGVKDAAALSELSKQVERGDLSIVLQTYEGELKSPLKNVISGDLVRSFLIQIQKTKVDLELAMSALDKLLRSNELNFAMLAVIPTLVVVAFLTRQLRSLLNETKGMRRRNTYDMIRNSLREIERVLNRCDRSGHPPLPFKDRGLLLCELHLLRRCVPMLPQEKNYRTMFVQDLRELEGRDSVYTIRQRLGVVRRIWRTYPFCRIEPL</sequence>
<gene>
    <name evidence="6" type="primary">NCA2</name>
    <name evidence="6" type="ORF">HK097_007383</name>
</gene>
<keyword evidence="2" id="KW-0812">Transmembrane</keyword>
<keyword evidence="4" id="KW-0496">Mitochondrion</keyword>
<evidence type="ECO:0000256" key="4">
    <source>
        <dbReference type="ARBA" id="ARBA00023128"/>
    </source>
</evidence>
<keyword evidence="3" id="KW-1133">Transmembrane helix</keyword>
<name>A0AAD5X295_9FUNG</name>
<dbReference type="PANTHER" id="PTHR28234:SF1">
    <property type="entry name" value="NUCLEAR CONTROL OF ATPASE PROTEIN 2"/>
    <property type="match status" value="1"/>
</dbReference>
<dbReference type="EMBL" id="JADGJD010000379">
    <property type="protein sequence ID" value="KAJ3051579.1"/>
    <property type="molecule type" value="Genomic_DNA"/>
</dbReference>
<evidence type="ECO:0000256" key="2">
    <source>
        <dbReference type="ARBA" id="ARBA00022692"/>
    </source>
</evidence>
<keyword evidence="7" id="KW-1185">Reference proteome</keyword>
<comment type="caution">
    <text evidence="6">The sequence shown here is derived from an EMBL/GenBank/DDBJ whole genome shotgun (WGS) entry which is preliminary data.</text>
</comment>
<dbReference type="Proteomes" id="UP001212841">
    <property type="component" value="Unassembled WGS sequence"/>
</dbReference>
<proteinExistence type="predicted"/>
<reference evidence="6" key="1">
    <citation type="submission" date="2020-05" db="EMBL/GenBank/DDBJ databases">
        <title>Phylogenomic resolution of chytrid fungi.</title>
        <authorList>
            <person name="Stajich J.E."/>
            <person name="Amses K."/>
            <person name="Simmons R."/>
            <person name="Seto K."/>
            <person name="Myers J."/>
            <person name="Bonds A."/>
            <person name="Quandt C.A."/>
            <person name="Barry K."/>
            <person name="Liu P."/>
            <person name="Grigoriev I."/>
            <person name="Longcore J.E."/>
            <person name="James T.Y."/>
        </authorList>
    </citation>
    <scope>NUCLEOTIDE SEQUENCE</scope>
    <source>
        <strain evidence="6">JEL0318</strain>
    </source>
</reference>
<dbReference type="InterPro" id="IPR013946">
    <property type="entry name" value="NCA2-like"/>
</dbReference>
<keyword evidence="5" id="KW-0472">Membrane</keyword>
<dbReference type="GO" id="GO:0005741">
    <property type="term" value="C:mitochondrial outer membrane"/>
    <property type="evidence" value="ECO:0007669"/>
    <property type="project" value="TreeGrafter"/>
</dbReference>
<evidence type="ECO:0000256" key="5">
    <source>
        <dbReference type="ARBA" id="ARBA00023136"/>
    </source>
</evidence>
<evidence type="ECO:0000256" key="3">
    <source>
        <dbReference type="ARBA" id="ARBA00022989"/>
    </source>
</evidence>
<comment type="subcellular location">
    <subcellularLocation>
        <location evidence="1">Mitochondrion membrane</location>
        <topology evidence="1">Multi-pass membrane protein</topology>
    </subcellularLocation>
</comment>
<dbReference type="AlphaFoldDB" id="A0AAD5X295"/>
<protein>
    <submittedName>
        <fullName evidence="6">Nuclear control of ATPase protein 2</fullName>
    </submittedName>
</protein>
<organism evidence="6 7">
    <name type="scientific">Rhizophlyctis rosea</name>
    <dbReference type="NCBI Taxonomy" id="64517"/>
    <lineage>
        <taxon>Eukaryota</taxon>
        <taxon>Fungi</taxon>
        <taxon>Fungi incertae sedis</taxon>
        <taxon>Chytridiomycota</taxon>
        <taxon>Chytridiomycota incertae sedis</taxon>
        <taxon>Chytridiomycetes</taxon>
        <taxon>Rhizophlyctidales</taxon>
        <taxon>Rhizophlyctidaceae</taxon>
        <taxon>Rhizophlyctis</taxon>
    </lineage>
</organism>
<dbReference type="PANTHER" id="PTHR28234">
    <property type="entry name" value="NUCLEAR CONTROL OF ATPASE PROTEIN 2"/>
    <property type="match status" value="1"/>
</dbReference>
<evidence type="ECO:0000313" key="7">
    <source>
        <dbReference type="Proteomes" id="UP001212841"/>
    </source>
</evidence>